<evidence type="ECO:0000313" key="1">
    <source>
        <dbReference type="EMBL" id="KAJ2901709.1"/>
    </source>
</evidence>
<accession>A0AAD5RRR3</accession>
<name>A0AAD5RRR3_9PEZI</name>
<dbReference type="EMBL" id="JAKWBI020000141">
    <property type="protein sequence ID" value="KAJ2901709.1"/>
    <property type="molecule type" value="Genomic_DNA"/>
</dbReference>
<dbReference type="InterPro" id="IPR036434">
    <property type="entry name" value="Beta_cellobiohydrolase_sf"/>
</dbReference>
<reference evidence="1" key="1">
    <citation type="submission" date="2022-07" db="EMBL/GenBank/DDBJ databases">
        <title>Draft genome sequence of Zalerion maritima ATCC 34329, a (micro)plastics degrading marine fungus.</title>
        <authorList>
            <person name="Paco A."/>
            <person name="Goncalves M.F.M."/>
            <person name="Rocha-Santos T.A.P."/>
            <person name="Alves A."/>
        </authorList>
    </citation>
    <scope>NUCLEOTIDE SEQUENCE</scope>
    <source>
        <strain evidence="1">ATCC 34329</strain>
    </source>
</reference>
<dbReference type="AlphaFoldDB" id="A0AAD5RRR3"/>
<dbReference type="GO" id="GO:0004553">
    <property type="term" value="F:hydrolase activity, hydrolyzing O-glycosyl compounds"/>
    <property type="evidence" value="ECO:0007669"/>
    <property type="project" value="InterPro"/>
</dbReference>
<dbReference type="Proteomes" id="UP001201980">
    <property type="component" value="Unassembled WGS sequence"/>
</dbReference>
<dbReference type="GO" id="GO:0030245">
    <property type="term" value="P:cellulose catabolic process"/>
    <property type="evidence" value="ECO:0007669"/>
    <property type="project" value="InterPro"/>
</dbReference>
<comment type="caution">
    <text evidence="1">The sequence shown here is derived from an EMBL/GenBank/DDBJ whole genome shotgun (WGS) entry which is preliminary data.</text>
</comment>
<dbReference type="SUPFAM" id="SSF51989">
    <property type="entry name" value="Glycosyl hydrolases family 6, cellulases"/>
    <property type="match status" value="1"/>
</dbReference>
<proteinExistence type="predicted"/>
<gene>
    <name evidence="1" type="ORF">MKZ38_001519</name>
</gene>
<evidence type="ECO:0000313" key="2">
    <source>
        <dbReference type="Proteomes" id="UP001201980"/>
    </source>
</evidence>
<sequence length="294" mass="32349">MKVTSSKVVATTLVTGASAMPSNTKRQSVGCDSGVTLDPNQNPFESYTLYANNFYHSKIEAAIPDMSTSVAAKAEKVANVGSFLWAVILPHLLMVLTFSTAGLSDWDPLETTAAILDEQNLAKLDSMIQEAGDLSRAKKTEARMLFPTDIQEKILKMAFRHHADTLQEPFDFLEHWISIRPPEKGFAMHFFNFRKAAERARPTDLSCGNFCAAVTASMCSVIALDIYRSLEYIFGTVSDIYKGKILDSTHIDSPGGENSGTGTYQSQMEKGVSECFDPACHCEYIAPLYTPPYP</sequence>
<organism evidence="1 2">
    <name type="scientific">Zalerion maritima</name>
    <dbReference type="NCBI Taxonomy" id="339359"/>
    <lineage>
        <taxon>Eukaryota</taxon>
        <taxon>Fungi</taxon>
        <taxon>Dikarya</taxon>
        <taxon>Ascomycota</taxon>
        <taxon>Pezizomycotina</taxon>
        <taxon>Sordariomycetes</taxon>
        <taxon>Lulworthiomycetidae</taxon>
        <taxon>Lulworthiales</taxon>
        <taxon>Lulworthiaceae</taxon>
        <taxon>Zalerion</taxon>
    </lineage>
</organism>
<protein>
    <submittedName>
        <fullName evidence="1">Uncharacterized protein</fullName>
    </submittedName>
</protein>
<keyword evidence="2" id="KW-1185">Reference proteome</keyword>